<accession>A0A3D9V936</accession>
<dbReference type="Pfam" id="PF00496">
    <property type="entry name" value="SBP_bac_5"/>
    <property type="match status" value="1"/>
</dbReference>
<protein>
    <submittedName>
        <fullName evidence="3">Peptide/nickel transport system substrate-binding protein</fullName>
    </submittedName>
</protein>
<dbReference type="PANTHER" id="PTHR30290:SF62">
    <property type="entry name" value="OLIGOPEPTIDE ABC TRANSPORTER, PERIPLASMIC OLIGOPEPTIDE-BINDING PROTEIN"/>
    <property type="match status" value="1"/>
</dbReference>
<dbReference type="AlphaFoldDB" id="A0A3D9V936"/>
<dbReference type="PANTHER" id="PTHR30290">
    <property type="entry name" value="PERIPLASMIC BINDING COMPONENT OF ABC TRANSPORTER"/>
    <property type="match status" value="1"/>
</dbReference>
<keyword evidence="4" id="KW-1185">Reference proteome</keyword>
<dbReference type="InterPro" id="IPR039424">
    <property type="entry name" value="SBP_5"/>
</dbReference>
<comment type="caution">
    <text evidence="3">The sequence shown here is derived from an EMBL/GenBank/DDBJ whole genome shotgun (WGS) entry which is preliminary data.</text>
</comment>
<evidence type="ECO:0000313" key="4">
    <source>
        <dbReference type="Proteomes" id="UP000256485"/>
    </source>
</evidence>
<reference evidence="3 4" key="1">
    <citation type="submission" date="2018-08" db="EMBL/GenBank/DDBJ databases">
        <title>Sequencing the genomes of 1000 actinobacteria strains.</title>
        <authorList>
            <person name="Klenk H.-P."/>
        </authorList>
    </citation>
    <scope>NUCLEOTIDE SEQUENCE [LARGE SCALE GENOMIC DNA]</scope>
    <source>
        <strain evidence="3 4">DSM 22891</strain>
    </source>
</reference>
<feature type="domain" description="Solute-binding protein family 5" evidence="2">
    <location>
        <begin position="138"/>
        <end position="547"/>
    </location>
</feature>
<dbReference type="OrthoDB" id="3795999at2"/>
<dbReference type="Gene3D" id="3.10.105.10">
    <property type="entry name" value="Dipeptide-binding Protein, Domain 3"/>
    <property type="match status" value="1"/>
</dbReference>
<dbReference type="CDD" id="cd08500">
    <property type="entry name" value="PBP2_NikA_DppA_OppA_like_4"/>
    <property type="match status" value="1"/>
</dbReference>
<name>A0A3D9V936_THECX</name>
<dbReference type="Proteomes" id="UP000256485">
    <property type="component" value="Unassembled WGS sequence"/>
</dbReference>
<evidence type="ECO:0000256" key="1">
    <source>
        <dbReference type="SAM" id="MobiDB-lite"/>
    </source>
</evidence>
<dbReference type="GO" id="GO:0015833">
    <property type="term" value="P:peptide transport"/>
    <property type="evidence" value="ECO:0007669"/>
    <property type="project" value="TreeGrafter"/>
</dbReference>
<dbReference type="PROSITE" id="PS51318">
    <property type="entry name" value="TAT"/>
    <property type="match status" value="1"/>
</dbReference>
<feature type="region of interest" description="Disordered" evidence="1">
    <location>
        <begin position="29"/>
        <end position="59"/>
    </location>
</feature>
<dbReference type="SUPFAM" id="SSF53850">
    <property type="entry name" value="Periplasmic binding protein-like II"/>
    <property type="match status" value="1"/>
</dbReference>
<evidence type="ECO:0000259" key="2">
    <source>
        <dbReference type="Pfam" id="PF00496"/>
    </source>
</evidence>
<organism evidence="3 4">
    <name type="scientific">Thermasporomyces composti</name>
    <dbReference type="NCBI Taxonomy" id="696763"/>
    <lineage>
        <taxon>Bacteria</taxon>
        <taxon>Bacillati</taxon>
        <taxon>Actinomycetota</taxon>
        <taxon>Actinomycetes</taxon>
        <taxon>Propionibacteriales</taxon>
        <taxon>Nocardioidaceae</taxon>
        <taxon>Thermasporomyces</taxon>
    </lineage>
</organism>
<feature type="region of interest" description="Disordered" evidence="1">
    <location>
        <begin position="583"/>
        <end position="608"/>
    </location>
</feature>
<dbReference type="InterPro" id="IPR000914">
    <property type="entry name" value="SBP_5_dom"/>
</dbReference>
<dbReference type="EMBL" id="QTUC01000001">
    <property type="protein sequence ID" value="REF37806.1"/>
    <property type="molecule type" value="Genomic_DNA"/>
</dbReference>
<dbReference type="InterPro" id="IPR006311">
    <property type="entry name" value="TAT_signal"/>
</dbReference>
<evidence type="ECO:0000313" key="3">
    <source>
        <dbReference type="EMBL" id="REF37806.1"/>
    </source>
</evidence>
<sequence>MAAQVEVTRRSFLRATAFAVGSATLAAACSGSSDRSSTKPRSKATASARKGSEPRPLSAPATFREAPMLAAQVKDGKLPPVEERLPVNPYVVPHRWLTPGTYGGHLRLVCGATNDYSIKEYMYGHSPLRWLNEGLDLGPGLVESWEANDDASEWTLHFRKGLKWSDGHPWSTEDILFWWEDMVLNEEFGEGIPDEARSSKGTVVSLSAPDETTLVLSYDAPSPMVAEMIANWVNRGVGASWMEPKHYLAQFHPRYNPSIRGDWTANFDRMRNPILNPEVPTMTGWRLVSYEEGSYSRFERNPYYWVVDRDGNQLPYIDSLTFRVVDNVETRKLQIQNGQFDFVHGAFAGITLADVSGLRATQSRHQMDIILWDSGSGTGSVFFFSQDYEDPAMRELIRMPKFRQALSLAYDRAEVRRSIYFDTGDLTTGGYGPKTREFNRGDGRRMYEQWRKSWLDYDPDRARAMLDEIGCVDRDGDGFREKPDGSRLVVRLDYPADLDPSGEHMRKNQVLKKSWEAVGIKTELNPVAPTAFADLWAQGKLMSTTAWEVSTMSVAADLLWMMPMEPTRWAPLQGQYYALRGTPHEHRQKDVDPYKRTPPRMEPDPDGPVDRLWKLAERVRVEADPVVRDKLVWDMVKIHIEEGPFFLGAVANYPQVELVKQGLRNVPTREETALGGFVNDWHYPMPAAYDPEAWYWDDPDSHTE</sequence>
<gene>
    <name evidence="3" type="ORF">DFJ64_3263</name>
</gene>
<dbReference type="Gene3D" id="3.40.190.10">
    <property type="entry name" value="Periplasmic binding protein-like II"/>
    <property type="match status" value="1"/>
</dbReference>
<proteinExistence type="predicted"/>
<dbReference type="GO" id="GO:1904680">
    <property type="term" value="F:peptide transmembrane transporter activity"/>
    <property type="evidence" value="ECO:0007669"/>
    <property type="project" value="TreeGrafter"/>
</dbReference>